<dbReference type="InterPro" id="IPR007627">
    <property type="entry name" value="RNA_pol_sigma70_r2"/>
</dbReference>
<keyword evidence="8" id="KW-1185">Reference proteome</keyword>
<dbReference type="InterPro" id="IPR013325">
    <property type="entry name" value="RNA_pol_sigma_r2"/>
</dbReference>
<dbReference type="RefSeq" id="WP_162658742.1">
    <property type="nucleotide sequence ID" value="NZ_LR593887.1"/>
</dbReference>
<dbReference type="NCBIfam" id="TIGR02937">
    <property type="entry name" value="sigma70-ECF"/>
    <property type="match status" value="1"/>
</dbReference>
<sequence length="189" mass="21730">MSSLSDGELLAHFQAGDEFALEALFERYEQGLFHFLLGMLRDHHQAEDALQETFIKALEHIPSVRAESLKSWLYTVAYRQAMLTKRKQKRRAEQPEDAALGFAATELAPDDQVLRAEQVQQVRRLLDQLPPLQRDVIRARIYEGKPFRQIAQDQDCPLNTALARMHEGLKRLRTLWEQQHARSAAPGSD</sequence>
<gene>
    <name evidence="7" type="ORF">GMBLW1_03760</name>
</gene>
<evidence type="ECO:0008006" key="9">
    <source>
        <dbReference type="Google" id="ProtNLM"/>
    </source>
</evidence>
<dbReference type="EMBL" id="LR586016">
    <property type="protein sequence ID" value="VIP03584.1"/>
    <property type="molecule type" value="Genomic_DNA"/>
</dbReference>
<dbReference type="InterPro" id="IPR036388">
    <property type="entry name" value="WH-like_DNA-bd_sf"/>
</dbReference>
<dbReference type="KEGG" id="tim:GMBLW1_03760"/>
<proteinExistence type="inferred from homology"/>
<organism evidence="7">
    <name type="scientific">Tuwongella immobilis</name>
    <dbReference type="NCBI Taxonomy" id="692036"/>
    <lineage>
        <taxon>Bacteria</taxon>
        <taxon>Pseudomonadati</taxon>
        <taxon>Planctomycetota</taxon>
        <taxon>Planctomycetia</taxon>
        <taxon>Gemmatales</taxon>
        <taxon>Gemmataceae</taxon>
        <taxon>Tuwongella</taxon>
    </lineage>
</organism>
<dbReference type="PANTHER" id="PTHR43133">
    <property type="entry name" value="RNA POLYMERASE ECF-TYPE SIGMA FACTO"/>
    <property type="match status" value="1"/>
</dbReference>
<evidence type="ECO:0000256" key="1">
    <source>
        <dbReference type="ARBA" id="ARBA00010641"/>
    </source>
</evidence>
<dbReference type="EMBL" id="LR593887">
    <property type="protein sequence ID" value="VTS04536.1"/>
    <property type="molecule type" value="Genomic_DNA"/>
</dbReference>
<dbReference type="Pfam" id="PF04542">
    <property type="entry name" value="Sigma70_r2"/>
    <property type="match status" value="1"/>
</dbReference>
<name>A0A6C2YQB4_9BACT</name>
<dbReference type="InParanoid" id="A0A6C2YQB4"/>
<dbReference type="Proteomes" id="UP000464378">
    <property type="component" value="Chromosome"/>
</dbReference>
<keyword evidence="4" id="KW-0804">Transcription</keyword>
<evidence type="ECO:0000313" key="8">
    <source>
        <dbReference type="Proteomes" id="UP000464378"/>
    </source>
</evidence>
<dbReference type="InterPro" id="IPR014284">
    <property type="entry name" value="RNA_pol_sigma-70_dom"/>
</dbReference>
<comment type="similarity">
    <text evidence="1">Belongs to the sigma-70 factor family. ECF subfamily.</text>
</comment>
<evidence type="ECO:0000313" key="7">
    <source>
        <dbReference type="EMBL" id="VIP03584.1"/>
    </source>
</evidence>
<dbReference type="GO" id="GO:0006352">
    <property type="term" value="P:DNA-templated transcription initiation"/>
    <property type="evidence" value="ECO:0007669"/>
    <property type="project" value="InterPro"/>
</dbReference>
<dbReference type="InterPro" id="IPR013249">
    <property type="entry name" value="RNA_pol_sigma70_r4_t2"/>
</dbReference>
<evidence type="ECO:0000256" key="4">
    <source>
        <dbReference type="ARBA" id="ARBA00023163"/>
    </source>
</evidence>
<dbReference type="PANTHER" id="PTHR43133:SF62">
    <property type="entry name" value="RNA POLYMERASE SIGMA FACTOR SIGZ"/>
    <property type="match status" value="1"/>
</dbReference>
<dbReference type="InterPro" id="IPR039425">
    <property type="entry name" value="RNA_pol_sigma-70-like"/>
</dbReference>
<dbReference type="Gene3D" id="1.10.10.10">
    <property type="entry name" value="Winged helix-like DNA-binding domain superfamily/Winged helix DNA-binding domain"/>
    <property type="match status" value="1"/>
</dbReference>
<accession>A0A6C2YQB4</accession>
<dbReference type="SUPFAM" id="SSF88659">
    <property type="entry name" value="Sigma3 and sigma4 domains of RNA polymerase sigma factors"/>
    <property type="match status" value="1"/>
</dbReference>
<dbReference type="SUPFAM" id="SSF88946">
    <property type="entry name" value="Sigma2 domain of RNA polymerase sigma factors"/>
    <property type="match status" value="1"/>
</dbReference>
<feature type="domain" description="RNA polymerase sigma-70 region 2" evidence="5">
    <location>
        <begin position="24"/>
        <end position="91"/>
    </location>
</feature>
<dbReference type="Pfam" id="PF08281">
    <property type="entry name" value="Sigma70_r4_2"/>
    <property type="match status" value="1"/>
</dbReference>
<feature type="domain" description="RNA polymerase sigma factor 70 region 4 type 2" evidence="6">
    <location>
        <begin position="120"/>
        <end position="172"/>
    </location>
</feature>
<dbReference type="AlphaFoldDB" id="A0A6C2YQB4"/>
<keyword evidence="2" id="KW-0805">Transcription regulation</keyword>
<evidence type="ECO:0000259" key="5">
    <source>
        <dbReference type="Pfam" id="PF04542"/>
    </source>
</evidence>
<keyword evidence="3" id="KW-0731">Sigma factor</keyword>
<evidence type="ECO:0000256" key="2">
    <source>
        <dbReference type="ARBA" id="ARBA00023015"/>
    </source>
</evidence>
<dbReference type="GO" id="GO:0016987">
    <property type="term" value="F:sigma factor activity"/>
    <property type="evidence" value="ECO:0007669"/>
    <property type="project" value="UniProtKB-KW"/>
</dbReference>
<dbReference type="GO" id="GO:0003677">
    <property type="term" value="F:DNA binding"/>
    <property type="evidence" value="ECO:0007669"/>
    <property type="project" value="InterPro"/>
</dbReference>
<evidence type="ECO:0000256" key="3">
    <source>
        <dbReference type="ARBA" id="ARBA00023082"/>
    </source>
</evidence>
<dbReference type="InterPro" id="IPR013324">
    <property type="entry name" value="RNA_pol_sigma_r3/r4-like"/>
</dbReference>
<protein>
    <recommendedName>
        <fullName evidence="9">RNA polymerase sigma-70 region 2 domain-containing protein</fullName>
    </recommendedName>
</protein>
<dbReference type="Gene3D" id="1.10.1740.10">
    <property type="match status" value="1"/>
</dbReference>
<evidence type="ECO:0000259" key="6">
    <source>
        <dbReference type="Pfam" id="PF08281"/>
    </source>
</evidence>
<reference evidence="7" key="1">
    <citation type="submission" date="2019-04" db="EMBL/GenBank/DDBJ databases">
        <authorList>
            <consortium name="Science for Life Laboratories"/>
        </authorList>
    </citation>
    <scope>NUCLEOTIDE SEQUENCE</scope>
    <source>
        <strain evidence="7">MBLW1</strain>
    </source>
</reference>